<organism evidence="1 2">
    <name type="scientific">Carboxydothermus pertinax</name>
    <dbReference type="NCBI Taxonomy" id="870242"/>
    <lineage>
        <taxon>Bacteria</taxon>
        <taxon>Bacillati</taxon>
        <taxon>Bacillota</taxon>
        <taxon>Clostridia</taxon>
        <taxon>Thermoanaerobacterales</taxon>
        <taxon>Thermoanaerobacteraceae</taxon>
        <taxon>Carboxydothermus</taxon>
    </lineage>
</organism>
<dbReference type="InterPro" id="IPR003724">
    <property type="entry name" value="CblAdoTrfase_CobA"/>
</dbReference>
<dbReference type="STRING" id="870242.cpu_09210"/>
<dbReference type="GO" id="GO:0008817">
    <property type="term" value="F:corrinoid adenosyltransferase activity"/>
    <property type="evidence" value="ECO:0007669"/>
    <property type="project" value="InterPro"/>
</dbReference>
<dbReference type="Gene3D" id="3.40.50.300">
    <property type="entry name" value="P-loop containing nucleotide triphosphate hydrolases"/>
    <property type="match status" value="1"/>
</dbReference>
<keyword evidence="2" id="KW-1185">Reference proteome</keyword>
<dbReference type="AlphaFoldDB" id="A0A1L8CU37"/>
<dbReference type="PANTHER" id="PTHR46638">
    <property type="entry name" value="CORRINOID ADENOSYLTRANSFERASE"/>
    <property type="match status" value="1"/>
</dbReference>
<keyword evidence="1" id="KW-0808">Transferase</keyword>
<accession>A0A1L8CU37</accession>
<proteinExistence type="predicted"/>
<dbReference type="SUPFAM" id="SSF52540">
    <property type="entry name" value="P-loop containing nucleoside triphosphate hydrolases"/>
    <property type="match status" value="1"/>
</dbReference>
<name>A0A1L8CU37_9THEO</name>
<sequence>MLHLYYGPGKGKSTAALGQMLRAYGHGFKVGYFGFMKGEGFYGEFETLKLLDIEKYCLGKSCPYAGLIKAGVKSCPVYIGCNLCHVNLQNPEEEEKKLFLEGFFLAKDKINTSQYQLVILDELALAAKINLIEEEILTSFLKEIKGKKNLEIIITGREAPLYLRDYAEYVTYFAQEKHPYDDHGITSRRGVEF</sequence>
<dbReference type="Proteomes" id="UP000187485">
    <property type="component" value="Unassembled WGS sequence"/>
</dbReference>
<dbReference type="GO" id="GO:0009236">
    <property type="term" value="P:cobalamin biosynthetic process"/>
    <property type="evidence" value="ECO:0007669"/>
    <property type="project" value="InterPro"/>
</dbReference>
<dbReference type="EMBL" id="BDJK01000013">
    <property type="protein sequence ID" value="GAV22411.1"/>
    <property type="molecule type" value="Genomic_DNA"/>
</dbReference>
<dbReference type="GO" id="GO:0005524">
    <property type="term" value="F:ATP binding"/>
    <property type="evidence" value="ECO:0007669"/>
    <property type="project" value="InterPro"/>
</dbReference>
<dbReference type="OrthoDB" id="9810309at2"/>
<evidence type="ECO:0000313" key="1">
    <source>
        <dbReference type="EMBL" id="GAV22411.1"/>
    </source>
</evidence>
<gene>
    <name evidence="1" type="ORF">cpu_09210</name>
</gene>
<dbReference type="InterPro" id="IPR027417">
    <property type="entry name" value="P-loop_NTPase"/>
</dbReference>
<reference evidence="2" key="1">
    <citation type="submission" date="2016-12" db="EMBL/GenBank/DDBJ databases">
        <title>Draft Genome Sequences od Carboxydothermus pertinax and islandicus, Hydrogenogenic Carboxydotrophic Bacteria.</title>
        <authorList>
            <person name="Fukuyama Y."/>
            <person name="Ohmae K."/>
            <person name="Yoneda Y."/>
            <person name="Yoshida T."/>
            <person name="Sako Y."/>
        </authorList>
    </citation>
    <scope>NUCLEOTIDE SEQUENCE [LARGE SCALE GENOMIC DNA]</scope>
    <source>
        <strain evidence="2">Ug1</strain>
    </source>
</reference>
<dbReference type="PANTHER" id="PTHR46638:SF1">
    <property type="entry name" value="CORRINOID ADENOSYLTRANSFERASE"/>
    <property type="match status" value="1"/>
</dbReference>
<dbReference type="PIRSF" id="PIRSF015617">
    <property type="entry name" value="Adensltrnsf_CobA"/>
    <property type="match status" value="1"/>
</dbReference>
<evidence type="ECO:0000313" key="2">
    <source>
        <dbReference type="Proteomes" id="UP000187485"/>
    </source>
</evidence>
<dbReference type="Pfam" id="PF02572">
    <property type="entry name" value="CobA_CobO_BtuR"/>
    <property type="match status" value="1"/>
</dbReference>
<dbReference type="RefSeq" id="WP_075858898.1">
    <property type="nucleotide sequence ID" value="NZ_BDJK01000013.1"/>
</dbReference>
<comment type="caution">
    <text evidence="1">The sequence shown here is derived from an EMBL/GenBank/DDBJ whole genome shotgun (WGS) entry which is preliminary data.</text>
</comment>
<protein>
    <submittedName>
        <fullName evidence="1">Cob(I)alamin adenosyltransferase</fullName>
    </submittedName>
</protein>